<sequence length="66" mass="6976">MEQITNRGKPIARIVPVIESELDDLIATGVVTSPTIAGPTPMPCAEAEPGADAGELVSGMRDDERW</sequence>
<evidence type="ECO:0000313" key="2">
    <source>
        <dbReference type="EMBL" id="NGY59447.1"/>
    </source>
</evidence>
<dbReference type="RefSeq" id="WP_166045451.1">
    <property type="nucleotide sequence ID" value="NZ_JAAMPJ010000002.1"/>
</dbReference>
<dbReference type="Proteomes" id="UP000481360">
    <property type="component" value="Unassembled WGS sequence"/>
</dbReference>
<protein>
    <submittedName>
        <fullName evidence="2">Prevent-host-death family protein</fullName>
    </submittedName>
</protein>
<keyword evidence="3" id="KW-1185">Reference proteome</keyword>
<accession>A0A7C9RPS3</accession>
<evidence type="ECO:0000313" key="3">
    <source>
        <dbReference type="Proteomes" id="UP000481360"/>
    </source>
</evidence>
<gene>
    <name evidence="2" type="ORF">G7043_10970</name>
</gene>
<proteinExistence type="predicted"/>
<comment type="caution">
    <text evidence="2">The sequence shown here is derived from an EMBL/GenBank/DDBJ whole genome shotgun (WGS) entry which is preliminary data.</text>
</comment>
<dbReference type="AlphaFoldDB" id="A0A7C9RPS3"/>
<evidence type="ECO:0000256" key="1">
    <source>
        <dbReference type="SAM" id="MobiDB-lite"/>
    </source>
</evidence>
<organism evidence="2 3">
    <name type="scientific">Lentzea alba</name>
    <dbReference type="NCBI Taxonomy" id="2714351"/>
    <lineage>
        <taxon>Bacteria</taxon>
        <taxon>Bacillati</taxon>
        <taxon>Actinomycetota</taxon>
        <taxon>Actinomycetes</taxon>
        <taxon>Pseudonocardiales</taxon>
        <taxon>Pseudonocardiaceae</taxon>
        <taxon>Lentzea</taxon>
    </lineage>
</organism>
<reference evidence="2 3" key="1">
    <citation type="submission" date="2020-03" db="EMBL/GenBank/DDBJ databases">
        <title>Isolation and identification of active actinomycetes.</title>
        <authorList>
            <person name="Sun X."/>
        </authorList>
    </citation>
    <scope>NUCLEOTIDE SEQUENCE [LARGE SCALE GENOMIC DNA]</scope>
    <source>
        <strain evidence="2 3">NEAU-D13</strain>
    </source>
</reference>
<name>A0A7C9RPS3_9PSEU</name>
<feature type="region of interest" description="Disordered" evidence="1">
    <location>
        <begin position="36"/>
        <end position="66"/>
    </location>
</feature>
<dbReference type="EMBL" id="JAAMPJ010000002">
    <property type="protein sequence ID" value="NGY59447.1"/>
    <property type="molecule type" value="Genomic_DNA"/>
</dbReference>